<comment type="subunit">
    <text evidence="6">Interacts with the GTP form of RRAGA, RRAGC and RRAGD. Interacts with NIP7. Interacts with DDX18; the interaction is RNA-dependent. Interacts with DDX47; the interaction is RNA-dependent.</text>
</comment>
<feature type="compositionally biased region" description="Acidic residues" evidence="9">
    <location>
        <begin position="794"/>
        <end position="806"/>
    </location>
</feature>
<evidence type="ECO:0000256" key="7">
    <source>
        <dbReference type="ARBA" id="ARBA00068539"/>
    </source>
</evidence>
<feature type="compositionally biased region" description="Basic and acidic residues" evidence="9">
    <location>
        <begin position="962"/>
        <end position="991"/>
    </location>
</feature>
<accession>A0A9Q0XJJ5</accession>
<feature type="region of interest" description="Disordered" evidence="9">
    <location>
        <begin position="577"/>
        <end position="715"/>
    </location>
</feature>
<feature type="compositionally biased region" description="Polar residues" evidence="9">
    <location>
        <begin position="232"/>
        <end position="247"/>
    </location>
</feature>
<keyword evidence="12" id="KW-1185">Reference proteome</keyword>
<dbReference type="EMBL" id="JAPFRF010000011">
    <property type="protein sequence ID" value="KAJ7316776.1"/>
    <property type="molecule type" value="Genomic_DNA"/>
</dbReference>
<feature type="region of interest" description="Disordered" evidence="9">
    <location>
        <begin position="263"/>
        <end position="285"/>
    </location>
</feature>
<feature type="compositionally biased region" description="Polar residues" evidence="9">
    <location>
        <begin position="649"/>
        <end position="658"/>
    </location>
</feature>
<dbReference type="SMART" id="SM00360">
    <property type="entry name" value="RRM"/>
    <property type="match status" value="1"/>
</dbReference>
<evidence type="ECO:0000256" key="6">
    <source>
        <dbReference type="ARBA" id="ARBA00065066"/>
    </source>
</evidence>
<proteinExistence type="predicted"/>
<reference evidence="11" key="1">
    <citation type="journal article" date="2023" name="DNA Res.">
        <title>Chromosome-level genome assembly of Phrynocephalus forsythii using third-generation DNA sequencing and Hi-C analysis.</title>
        <authorList>
            <person name="Qi Y."/>
            <person name="Zhao W."/>
            <person name="Zhao Y."/>
            <person name="Niu C."/>
            <person name="Cao S."/>
            <person name="Zhang Y."/>
        </authorList>
    </citation>
    <scope>NUCLEOTIDE SEQUENCE</scope>
    <source>
        <tissue evidence="11">Muscle</tissue>
    </source>
</reference>
<feature type="compositionally biased region" description="Basic and acidic residues" evidence="9">
    <location>
        <begin position="898"/>
        <end position="928"/>
    </location>
</feature>
<dbReference type="Proteomes" id="UP001142489">
    <property type="component" value="Unassembled WGS sequence"/>
</dbReference>
<dbReference type="OrthoDB" id="21643at2759"/>
<feature type="region of interest" description="Disordered" evidence="9">
    <location>
        <begin position="962"/>
        <end position="1007"/>
    </location>
</feature>
<feature type="region of interest" description="Disordered" evidence="9">
    <location>
        <begin position="755"/>
        <end position="822"/>
    </location>
</feature>
<evidence type="ECO:0000256" key="5">
    <source>
        <dbReference type="ARBA" id="ARBA00054821"/>
    </source>
</evidence>
<feature type="compositionally biased region" description="Low complexity" evidence="9">
    <location>
        <begin position="632"/>
        <end position="641"/>
    </location>
</feature>
<dbReference type="InterPro" id="IPR000504">
    <property type="entry name" value="RRM_dom"/>
</dbReference>
<evidence type="ECO:0000313" key="11">
    <source>
        <dbReference type="EMBL" id="KAJ7316776.1"/>
    </source>
</evidence>
<evidence type="ECO:0000256" key="2">
    <source>
        <dbReference type="ARBA" id="ARBA00022553"/>
    </source>
</evidence>
<feature type="region of interest" description="Disordered" evidence="9">
    <location>
        <begin position="203"/>
        <end position="247"/>
    </location>
</feature>
<protein>
    <recommendedName>
        <fullName evidence="7">Nucleolar protein 8</fullName>
    </recommendedName>
</protein>
<feature type="compositionally biased region" description="Basic and acidic residues" evidence="9">
    <location>
        <begin position="807"/>
        <end position="822"/>
    </location>
</feature>
<keyword evidence="3 8" id="KW-0694">RNA-binding</keyword>
<keyword evidence="2" id="KW-0597">Phosphoprotein</keyword>
<keyword evidence="4" id="KW-0539">Nucleus</keyword>
<dbReference type="GO" id="GO:0005730">
    <property type="term" value="C:nucleolus"/>
    <property type="evidence" value="ECO:0007669"/>
    <property type="project" value="UniProtKB-SubCell"/>
</dbReference>
<name>A0A9Q0XJJ5_9SAUR</name>
<comment type="subcellular location">
    <subcellularLocation>
        <location evidence="1">Nucleus</location>
        <location evidence="1">Nucleolus</location>
    </subcellularLocation>
</comment>
<dbReference type="AlphaFoldDB" id="A0A9Q0XJJ5"/>
<evidence type="ECO:0000259" key="10">
    <source>
        <dbReference type="PROSITE" id="PS50102"/>
    </source>
</evidence>
<dbReference type="PANTHER" id="PTHR48029">
    <property type="entry name" value="NUCLEOLAR PROTEIN 8"/>
    <property type="match status" value="1"/>
</dbReference>
<dbReference type="FunFam" id="3.30.70.330:FF:000346">
    <property type="entry name" value="Nucleolar protein 8"/>
    <property type="match status" value="1"/>
</dbReference>
<feature type="compositionally biased region" description="Basic and acidic residues" evidence="9">
    <location>
        <begin position="425"/>
        <end position="440"/>
    </location>
</feature>
<evidence type="ECO:0000256" key="4">
    <source>
        <dbReference type="ARBA" id="ARBA00023242"/>
    </source>
</evidence>
<comment type="caution">
    <text evidence="11">The sequence shown here is derived from an EMBL/GenBank/DDBJ whole genome shotgun (WGS) entry which is preliminary data.</text>
</comment>
<dbReference type="GO" id="GO:0003723">
    <property type="term" value="F:RNA binding"/>
    <property type="evidence" value="ECO:0007669"/>
    <property type="project" value="UniProtKB-UniRule"/>
</dbReference>
<dbReference type="Pfam" id="PF00076">
    <property type="entry name" value="RRM_1"/>
    <property type="match status" value="1"/>
</dbReference>
<feature type="region of interest" description="Disordered" evidence="9">
    <location>
        <begin position="1037"/>
        <end position="1061"/>
    </location>
</feature>
<gene>
    <name evidence="11" type="ORF">JRQ81_002938</name>
</gene>
<dbReference type="PROSITE" id="PS50102">
    <property type="entry name" value="RRM"/>
    <property type="match status" value="1"/>
</dbReference>
<evidence type="ECO:0000256" key="9">
    <source>
        <dbReference type="SAM" id="MobiDB-lite"/>
    </source>
</evidence>
<feature type="compositionally biased region" description="Basic and acidic residues" evidence="9">
    <location>
        <begin position="381"/>
        <end position="405"/>
    </location>
</feature>
<dbReference type="SUPFAM" id="SSF54928">
    <property type="entry name" value="RNA-binding domain, RBD"/>
    <property type="match status" value="1"/>
</dbReference>
<dbReference type="Gene3D" id="3.30.70.330">
    <property type="match status" value="1"/>
</dbReference>
<dbReference type="GO" id="GO:1902570">
    <property type="term" value="P:protein localization to nucleolus"/>
    <property type="evidence" value="ECO:0007669"/>
    <property type="project" value="TreeGrafter"/>
</dbReference>
<dbReference type="InterPro" id="IPR012677">
    <property type="entry name" value="Nucleotide-bd_a/b_plait_sf"/>
</dbReference>
<dbReference type="PANTHER" id="PTHR48029:SF1">
    <property type="entry name" value="NUCLEOLAR PROTEIN 8"/>
    <property type="match status" value="1"/>
</dbReference>
<organism evidence="11 12">
    <name type="scientific">Phrynocephalus forsythii</name>
    <dbReference type="NCBI Taxonomy" id="171643"/>
    <lineage>
        <taxon>Eukaryota</taxon>
        <taxon>Metazoa</taxon>
        <taxon>Chordata</taxon>
        <taxon>Craniata</taxon>
        <taxon>Vertebrata</taxon>
        <taxon>Euteleostomi</taxon>
        <taxon>Lepidosauria</taxon>
        <taxon>Squamata</taxon>
        <taxon>Bifurcata</taxon>
        <taxon>Unidentata</taxon>
        <taxon>Episquamata</taxon>
        <taxon>Toxicofera</taxon>
        <taxon>Iguania</taxon>
        <taxon>Acrodonta</taxon>
        <taxon>Agamidae</taxon>
        <taxon>Agaminae</taxon>
        <taxon>Phrynocephalus</taxon>
    </lineage>
</organism>
<feature type="region of interest" description="Disordered" evidence="9">
    <location>
        <begin position="379"/>
        <end position="472"/>
    </location>
</feature>
<dbReference type="InterPro" id="IPR034138">
    <property type="entry name" value="NOP8_RRM"/>
</dbReference>
<sequence length="1132" mass="127100">MEQTAVVKRLYVGGLGHTISEEELQERFGKFGKVSGIEIVTRKDEEGKPTKTFAYINITVSEKELKKCISILNKTKWKGGVLQIELAKESFLHRLSRERQEASFKKEKPTHNGMIDVIESMKKSGVADFHVKAVPGTEIPNHKGDIVSLPLMFEQSSHLIFFLNSIHNIIKYDPSKYCHNLKRLDPDLTETVPISQLTWHLEEEGDGSISKKRQGLFPATKTLPKKKMRAPDSNSLSRTKLNSCGQLSSGARKTISTKLVQSHPPVNKKQYGAHSNGQKQGAGLTYRQKTNSLSESDMDSEEEIRALAARERGATTVSPNVELDDNMEIVGDNFELKYSTHWSLQNCHGAPKVHSGGLRTAQNKTDYDSADTDEIIAVAKPPKEKEKNEILEEAKAGRGGKDRGPRIQAAGSQSSDLNGATSGKRKAEERAVFKRADGKAAPKRKNSTHHNTSEAEKSADSWLDTSESEGDEDYETLMQSCYRLELTLEDLGRLAFHTGLETFGSASDPWRSDTSSEKQVNNTNHVPKASAVTPVAKKGICPEEILSAILEEGSDEENPKRKRAAFRIQPFRGIGSLSGQVTKGELSMHASKDKEASSSHTGLEAFGGASDTSSEKQALKSLSIKGMDPYKGSSGSRASSAADHKVENTGGSAVSQNECLKRPKSIAKTTESDNSIKGHTQSKNARRSCKGEEEALLDSAKATHQLNTEERHLQDNEKRLIALQERQKEWEQQKKLIQGALTCLESQPRNKQKHIVFDSDNEDETGGQEVVKEGSSKNLGKEFTTKPSGKLFESSDDESNTEDEEDERFRIKPQFEGKTGEKLMRLQSQFGTDERFRMDARFLESDSEQEEDACRKLEAEEEGELALEKKKNLEILKHLVHIGVEPPKPSKQAASTRKFKDMNALRYDPTRQDHAIFEKKLEMSEKESKAKKKKKKEEAQKLPEVSKEMFYDVSVDLKEVFGSTKHEEKMEELPWDKHDDEGQQTPPDREALNLSAGNNTQEDSGGFTFSFFGVEEERLPVKEEPYITETIKPARVAWQEDPRFQDSSSEDDEPEIVESGDVKEVSPLQPHSNVRFFFFSQDDDRLKEGPKLFCKSSDLDEDRDYWETRRQMLLEDCRKKHKDARRKVKAKQ</sequence>
<evidence type="ECO:0000256" key="3">
    <source>
        <dbReference type="ARBA" id="ARBA00022884"/>
    </source>
</evidence>
<feature type="domain" description="RRM" evidence="10">
    <location>
        <begin position="8"/>
        <end position="89"/>
    </location>
</feature>
<dbReference type="InterPro" id="IPR035979">
    <property type="entry name" value="RBD_domain_sf"/>
</dbReference>
<comment type="function">
    <text evidence="5">Plays an essential role in the survival of diffuse-type gastric cancer cells. Acts as a nucleolar anchoring protein for DDX47. May be involved in regulation of gene expression at the post-transcriptional level or in ribosome biogenesis in cancer cells.</text>
</comment>
<feature type="compositionally biased region" description="Acidic residues" evidence="9">
    <location>
        <begin position="1048"/>
        <end position="1058"/>
    </location>
</feature>
<evidence type="ECO:0000256" key="1">
    <source>
        <dbReference type="ARBA" id="ARBA00004604"/>
    </source>
</evidence>
<evidence type="ECO:0000313" key="12">
    <source>
        <dbReference type="Proteomes" id="UP001142489"/>
    </source>
</evidence>
<feature type="compositionally biased region" description="Polar residues" evidence="9">
    <location>
        <begin position="410"/>
        <end position="421"/>
    </location>
</feature>
<dbReference type="CDD" id="cd12226">
    <property type="entry name" value="RRM_NOL8"/>
    <property type="match status" value="1"/>
</dbReference>
<feature type="region of interest" description="Disordered" evidence="9">
    <location>
        <begin position="885"/>
        <end position="943"/>
    </location>
</feature>
<evidence type="ECO:0000256" key="8">
    <source>
        <dbReference type="PROSITE-ProRule" id="PRU00176"/>
    </source>
</evidence>
<feature type="compositionally biased region" description="Basic and acidic residues" evidence="9">
    <location>
        <begin position="770"/>
        <end position="784"/>
    </location>
</feature>